<keyword evidence="8" id="KW-1185">Reference proteome</keyword>
<dbReference type="Gene3D" id="1.10.10.10">
    <property type="entry name" value="Winged helix-like DNA-binding domain superfamily/Winged helix DNA-binding domain"/>
    <property type="match status" value="1"/>
</dbReference>
<gene>
    <name evidence="7" type="ORF">B0A64_13720</name>
</gene>
<dbReference type="InterPro" id="IPR007627">
    <property type="entry name" value="RNA_pol_sigma70_r2"/>
</dbReference>
<keyword evidence="4" id="KW-0804">Transcription</keyword>
<evidence type="ECO:0000259" key="6">
    <source>
        <dbReference type="Pfam" id="PF08281"/>
    </source>
</evidence>
<dbReference type="AlphaFoldDB" id="A0A227P6Q7"/>
<dbReference type="OrthoDB" id="665981at2"/>
<dbReference type="InterPro" id="IPR013324">
    <property type="entry name" value="RNA_pol_sigma_r3/r4-like"/>
</dbReference>
<dbReference type="InterPro" id="IPR013325">
    <property type="entry name" value="RNA_pol_sigma_r2"/>
</dbReference>
<dbReference type="PANTHER" id="PTHR43133">
    <property type="entry name" value="RNA POLYMERASE ECF-TYPE SIGMA FACTO"/>
    <property type="match status" value="1"/>
</dbReference>
<evidence type="ECO:0000313" key="8">
    <source>
        <dbReference type="Proteomes" id="UP000214684"/>
    </source>
</evidence>
<dbReference type="NCBIfam" id="TIGR02985">
    <property type="entry name" value="Sig70_bacteroi1"/>
    <property type="match status" value="1"/>
</dbReference>
<comment type="caution">
    <text evidence="7">The sequence shown here is derived from an EMBL/GenBank/DDBJ whole genome shotgun (WGS) entry which is preliminary data.</text>
</comment>
<dbReference type="GO" id="GO:0016987">
    <property type="term" value="F:sigma factor activity"/>
    <property type="evidence" value="ECO:0007669"/>
    <property type="project" value="UniProtKB-KW"/>
</dbReference>
<dbReference type="InterPro" id="IPR013249">
    <property type="entry name" value="RNA_pol_sigma70_r4_t2"/>
</dbReference>
<dbReference type="InterPro" id="IPR036388">
    <property type="entry name" value="WH-like_DNA-bd_sf"/>
</dbReference>
<dbReference type="Pfam" id="PF04542">
    <property type="entry name" value="Sigma70_r2"/>
    <property type="match status" value="1"/>
</dbReference>
<dbReference type="InterPro" id="IPR039425">
    <property type="entry name" value="RNA_pol_sigma-70-like"/>
</dbReference>
<name>A0A227P6Q7_9FLAO</name>
<dbReference type="NCBIfam" id="TIGR02937">
    <property type="entry name" value="sigma70-ECF"/>
    <property type="match status" value="1"/>
</dbReference>
<feature type="domain" description="RNA polymerase sigma-70 region 2" evidence="5">
    <location>
        <begin position="30"/>
        <end position="97"/>
    </location>
</feature>
<dbReference type="RefSeq" id="WP_089480092.1">
    <property type="nucleotide sequence ID" value="NZ_MUGS01000027.1"/>
</dbReference>
<dbReference type="GO" id="GO:0003677">
    <property type="term" value="F:DNA binding"/>
    <property type="evidence" value="ECO:0007669"/>
    <property type="project" value="InterPro"/>
</dbReference>
<dbReference type="EMBL" id="MUGS01000027">
    <property type="protein sequence ID" value="OXG05084.1"/>
    <property type="molecule type" value="Genomic_DNA"/>
</dbReference>
<proteinExistence type="inferred from homology"/>
<dbReference type="GO" id="GO:0006352">
    <property type="term" value="P:DNA-templated transcription initiation"/>
    <property type="evidence" value="ECO:0007669"/>
    <property type="project" value="InterPro"/>
</dbReference>
<comment type="similarity">
    <text evidence="1">Belongs to the sigma-70 factor family. ECF subfamily.</text>
</comment>
<dbReference type="Pfam" id="PF08281">
    <property type="entry name" value="Sigma70_r4_2"/>
    <property type="match status" value="1"/>
</dbReference>
<dbReference type="Gene3D" id="1.10.1740.10">
    <property type="match status" value="1"/>
</dbReference>
<dbReference type="InterPro" id="IPR014284">
    <property type="entry name" value="RNA_pol_sigma-70_dom"/>
</dbReference>
<dbReference type="SUPFAM" id="SSF88659">
    <property type="entry name" value="Sigma3 and sigma4 domains of RNA polymerase sigma factors"/>
    <property type="match status" value="1"/>
</dbReference>
<accession>A0A227P6Q7</accession>
<evidence type="ECO:0000256" key="2">
    <source>
        <dbReference type="ARBA" id="ARBA00023015"/>
    </source>
</evidence>
<dbReference type="SUPFAM" id="SSF88946">
    <property type="entry name" value="Sigma2 domain of RNA polymerase sigma factors"/>
    <property type="match status" value="1"/>
</dbReference>
<protein>
    <submittedName>
        <fullName evidence="7">RNA polymerase subunit sigma-70</fullName>
    </submittedName>
</protein>
<dbReference type="PANTHER" id="PTHR43133:SF46">
    <property type="entry name" value="RNA POLYMERASE SIGMA-70 FACTOR ECF SUBFAMILY"/>
    <property type="match status" value="1"/>
</dbReference>
<evidence type="ECO:0000313" key="7">
    <source>
        <dbReference type="EMBL" id="OXG05084.1"/>
    </source>
</evidence>
<evidence type="ECO:0000256" key="3">
    <source>
        <dbReference type="ARBA" id="ARBA00023082"/>
    </source>
</evidence>
<evidence type="ECO:0000256" key="4">
    <source>
        <dbReference type="ARBA" id="ARBA00023163"/>
    </source>
</evidence>
<feature type="domain" description="RNA polymerase sigma factor 70 region 4 type 2" evidence="6">
    <location>
        <begin position="126"/>
        <end position="174"/>
    </location>
</feature>
<keyword evidence="2" id="KW-0805">Transcription regulation</keyword>
<evidence type="ECO:0000259" key="5">
    <source>
        <dbReference type="Pfam" id="PF04542"/>
    </source>
</evidence>
<reference evidence="7 8" key="1">
    <citation type="submission" date="2016-11" db="EMBL/GenBank/DDBJ databases">
        <title>Whole genomes of Flavobacteriaceae.</title>
        <authorList>
            <person name="Stine C."/>
            <person name="Li C."/>
            <person name="Tadesse D."/>
        </authorList>
    </citation>
    <scope>NUCLEOTIDE SEQUENCE [LARGE SCALE GENOMIC DNA]</scope>
    <source>
        <strain evidence="7 8">DSM 24704</strain>
    </source>
</reference>
<sequence>MNKDHSNTVSDDVLLKHICLHDDHGSFTMLYDRYWNKALAIAYNLTKDKSVAKDIVQDVFISFWNRRTTLEINNFDSYLATSLKFSVFSHFEKERRRRIIREEKLEIKQEAILDEQIESMFTTDYFSNLLEHLPEKCKLVVQYSRIEDMKNAEIAKTMNISEKTVEGHLTKGLKIIRNKFRY</sequence>
<keyword evidence="3" id="KW-0731">Sigma factor</keyword>
<dbReference type="Proteomes" id="UP000214684">
    <property type="component" value="Unassembled WGS sequence"/>
</dbReference>
<dbReference type="InterPro" id="IPR014327">
    <property type="entry name" value="RNA_pol_sigma70_bacteroid"/>
</dbReference>
<organism evidence="7 8">
    <name type="scientific">Flavobacterium araucananum</name>
    <dbReference type="NCBI Taxonomy" id="946678"/>
    <lineage>
        <taxon>Bacteria</taxon>
        <taxon>Pseudomonadati</taxon>
        <taxon>Bacteroidota</taxon>
        <taxon>Flavobacteriia</taxon>
        <taxon>Flavobacteriales</taxon>
        <taxon>Flavobacteriaceae</taxon>
        <taxon>Flavobacterium</taxon>
    </lineage>
</organism>
<evidence type="ECO:0000256" key="1">
    <source>
        <dbReference type="ARBA" id="ARBA00010641"/>
    </source>
</evidence>